<dbReference type="OrthoDB" id="6683853at2759"/>
<keyword evidence="3 11" id="KW-0813">Transport</keyword>
<evidence type="ECO:0000256" key="10">
    <source>
        <dbReference type="ARBA" id="ARBA00023136"/>
    </source>
</evidence>
<accession>A0A9P5QB82</accession>
<evidence type="ECO:0000256" key="3">
    <source>
        <dbReference type="ARBA" id="ARBA00022448"/>
    </source>
</evidence>
<keyword evidence="9 11" id="KW-0496">Mitochondrion</keyword>
<dbReference type="PANTHER" id="PTHR12119">
    <property type="entry name" value="UBIQUINOL-CYTOCHROME C REDUCTASE COMPLEX UBIQUINONE-BINDING PROTEIN QP-C"/>
    <property type="match status" value="1"/>
</dbReference>
<dbReference type="SUPFAM" id="SSF81508">
    <property type="entry name" value="Ubiquinone-binding protein QP-C of cytochrome bc1 complex (Ubiquinol-cytochrome c reductase)"/>
    <property type="match status" value="1"/>
</dbReference>
<feature type="transmembrane region" description="Helical" evidence="11">
    <location>
        <begin position="65"/>
        <end position="85"/>
    </location>
</feature>
<dbReference type="Pfam" id="PF02939">
    <property type="entry name" value="UcrQ"/>
    <property type="match status" value="1"/>
</dbReference>
<sequence length="110" mass="12648">MRPTIARASDMPGPKRAWSVWWGDQGAIRQKGIIQYTLAPQQARAAPRWIRSYIFNFYRRVSGEAIYFTVPFAIGITIRLLRYGIYTWGKSRYEYQNSKAGHIASGAAHH</sequence>
<keyword evidence="10 11" id="KW-0472">Membrane</keyword>
<protein>
    <recommendedName>
        <fullName evidence="11">Cytochrome b-c1 complex subunit 8</fullName>
    </recommendedName>
    <alternativeName>
        <fullName evidence="11">Complex III subunit 8</fullName>
    </alternativeName>
</protein>
<evidence type="ECO:0000256" key="5">
    <source>
        <dbReference type="ARBA" id="ARBA00022692"/>
    </source>
</evidence>
<keyword evidence="5 11" id="KW-0812">Transmembrane</keyword>
<keyword evidence="4 11" id="KW-0679">Respiratory chain</keyword>
<reference evidence="12" key="1">
    <citation type="submission" date="2020-11" db="EMBL/GenBank/DDBJ databases">
        <authorList>
            <consortium name="DOE Joint Genome Institute"/>
            <person name="Ahrendt S."/>
            <person name="Riley R."/>
            <person name="Andreopoulos W."/>
            <person name="Labutti K."/>
            <person name="Pangilinan J."/>
            <person name="Ruiz-Duenas F.J."/>
            <person name="Barrasa J.M."/>
            <person name="Sanchez-Garcia M."/>
            <person name="Camarero S."/>
            <person name="Miyauchi S."/>
            <person name="Serrano A."/>
            <person name="Linde D."/>
            <person name="Babiker R."/>
            <person name="Drula E."/>
            <person name="Ayuso-Fernandez I."/>
            <person name="Pacheco R."/>
            <person name="Padilla G."/>
            <person name="Ferreira P."/>
            <person name="Barriuso J."/>
            <person name="Kellner H."/>
            <person name="Castanera R."/>
            <person name="Alfaro M."/>
            <person name="Ramirez L."/>
            <person name="Pisabarro A.G."/>
            <person name="Kuo A."/>
            <person name="Tritt A."/>
            <person name="Lipzen A."/>
            <person name="He G."/>
            <person name="Yan M."/>
            <person name="Ng V."/>
            <person name="Cullen D."/>
            <person name="Martin F."/>
            <person name="Rosso M.-N."/>
            <person name="Henrissat B."/>
            <person name="Hibbett D."/>
            <person name="Martinez A.T."/>
            <person name="Grigoriev I.V."/>
        </authorList>
    </citation>
    <scope>NUCLEOTIDE SEQUENCE</scope>
    <source>
        <strain evidence="12">AH 40177</strain>
    </source>
</reference>
<dbReference type="PANTHER" id="PTHR12119:SF2">
    <property type="entry name" value="CYTOCHROME B-C1 COMPLEX SUBUNIT 8"/>
    <property type="match status" value="1"/>
</dbReference>
<evidence type="ECO:0000256" key="9">
    <source>
        <dbReference type="ARBA" id="ARBA00023128"/>
    </source>
</evidence>
<evidence type="ECO:0000256" key="11">
    <source>
        <dbReference type="RuleBase" id="RU368118"/>
    </source>
</evidence>
<evidence type="ECO:0000256" key="7">
    <source>
        <dbReference type="ARBA" id="ARBA00022982"/>
    </source>
</evidence>
<keyword evidence="8 11" id="KW-1133">Transmembrane helix</keyword>
<dbReference type="InterPro" id="IPR004205">
    <property type="entry name" value="Cyt_bc1_su8"/>
</dbReference>
<evidence type="ECO:0000256" key="8">
    <source>
        <dbReference type="ARBA" id="ARBA00022989"/>
    </source>
</evidence>
<comment type="subunit">
    <text evidence="11">Component of the ubiquinol-cytochrome c oxidoreductase (cytochrome b-c1 complex, complex III, CIII), a multisubunit enzyme composed of 3 respiratory subunits cytochrome b, cytochrome c1 and Rieske protein, 2 core protein subunits, and additional low-molecular weight protein subunits. The complex exists as an obligatory dimer and forms supercomplexes (SCs) in the inner mitochondrial membrane with cytochrome c oxidase (complex IV, CIV).</text>
</comment>
<comment type="similarity">
    <text evidence="2 11">Belongs to the UQCRQ/QCR8 family.</text>
</comment>
<dbReference type="AlphaFoldDB" id="A0A9P5QB82"/>
<evidence type="ECO:0000256" key="2">
    <source>
        <dbReference type="ARBA" id="ARBA00007668"/>
    </source>
</evidence>
<dbReference type="InterPro" id="IPR036642">
    <property type="entry name" value="Cyt_bc1_su8_sf"/>
</dbReference>
<comment type="function">
    <text evidence="11">Component of the ubiquinol-cytochrome c oxidoreductase, a multisubunit transmembrane complex that is part of the mitochondrial electron transport chain which drives oxidative phosphorylation. The complex plays an important role in the uptake of multiple carbon sources present in different host niches.</text>
</comment>
<keyword evidence="7 11" id="KW-0249">Electron transport</keyword>
<keyword evidence="6 11" id="KW-0999">Mitochondrion inner membrane</keyword>
<evidence type="ECO:0000313" key="13">
    <source>
        <dbReference type="Proteomes" id="UP000772434"/>
    </source>
</evidence>
<evidence type="ECO:0000256" key="1">
    <source>
        <dbReference type="ARBA" id="ARBA00004434"/>
    </source>
</evidence>
<keyword evidence="13" id="KW-1185">Reference proteome</keyword>
<organism evidence="12 13">
    <name type="scientific">Rhodocollybia butyracea</name>
    <dbReference type="NCBI Taxonomy" id="206335"/>
    <lineage>
        <taxon>Eukaryota</taxon>
        <taxon>Fungi</taxon>
        <taxon>Dikarya</taxon>
        <taxon>Basidiomycota</taxon>
        <taxon>Agaricomycotina</taxon>
        <taxon>Agaricomycetes</taxon>
        <taxon>Agaricomycetidae</taxon>
        <taxon>Agaricales</taxon>
        <taxon>Marasmiineae</taxon>
        <taxon>Omphalotaceae</taxon>
        <taxon>Rhodocollybia</taxon>
    </lineage>
</organism>
<dbReference type="Proteomes" id="UP000772434">
    <property type="component" value="Unassembled WGS sequence"/>
</dbReference>
<gene>
    <name evidence="12" type="ORF">BDP27DRAFT_1356416</name>
</gene>
<dbReference type="Gene3D" id="1.20.5.210">
    <property type="entry name" value="Cytochrome b-c1 complex subunit 8"/>
    <property type="match status" value="1"/>
</dbReference>
<evidence type="ECO:0000256" key="6">
    <source>
        <dbReference type="ARBA" id="ARBA00022792"/>
    </source>
</evidence>
<evidence type="ECO:0000313" key="12">
    <source>
        <dbReference type="EMBL" id="KAF9078575.1"/>
    </source>
</evidence>
<name>A0A9P5QB82_9AGAR</name>
<dbReference type="GO" id="GO:0006122">
    <property type="term" value="P:mitochondrial electron transport, ubiquinol to cytochrome c"/>
    <property type="evidence" value="ECO:0007669"/>
    <property type="project" value="UniProtKB-UniRule"/>
</dbReference>
<dbReference type="GO" id="GO:0045275">
    <property type="term" value="C:respiratory chain complex III"/>
    <property type="evidence" value="ECO:0007669"/>
    <property type="project" value="UniProtKB-UniRule"/>
</dbReference>
<dbReference type="EMBL" id="JADNRY010000001">
    <property type="protein sequence ID" value="KAF9078575.1"/>
    <property type="molecule type" value="Genomic_DNA"/>
</dbReference>
<proteinExistence type="inferred from homology"/>
<comment type="caution">
    <text evidence="12">The sequence shown here is derived from an EMBL/GenBank/DDBJ whole genome shotgun (WGS) entry which is preliminary data.</text>
</comment>
<dbReference type="GO" id="GO:0005743">
    <property type="term" value="C:mitochondrial inner membrane"/>
    <property type="evidence" value="ECO:0007669"/>
    <property type="project" value="UniProtKB-SubCell"/>
</dbReference>
<comment type="subcellular location">
    <subcellularLocation>
        <location evidence="1 11">Mitochondrion inner membrane</location>
        <topology evidence="1 11">Single-pass membrane protein</topology>
    </subcellularLocation>
</comment>
<evidence type="ECO:0000256" key="4">
    <source>
        <dbReference type="ARBA" id="ARBA00022660"/>
    </source>
</evidence>